<proteinExistence type="inferred from homology"/>
<dbReference type="Gene3D" id="3.30.70.240">
    <property type="match status" value="1"/>
</dbReference>
<dbReference type="GO" id="GO:0005525">
    <property type="term" value="F:GTP binding"/>
    <property type="evidence" value="ECO:0007669"/>
    <property type="project" value="InterPro"/>
</dbReference>
<dbReference type="InterPro" id="IPR035651">
    <property type="entry name" value="BipA_V"/>
</dbReference>
<dbReference type="Pfam" id="PF00679">
    <property type="entry name" value="EFG_C"/>
    <property type="match status" value="1"/>
</dbReference>
<dbReference type="Pfam" id="PF00009">
    <property type="entry name" value="GTP_EFTU"/>
    <property type="match status" value="1"/>
</dbReference>
<organism evidence="2">
    <name type="scientific">hydrothermal vent metagenome</name>
    <dbReference type="NCBI Taxonomy" id="652676"/>
    <lineage>
        <taxon>unclassified sequences</taxon>
        <taxon>metagenomes</taxon>
        <taxon>ecological metagenomes</taxon>
    </lineage>
</organism>
<dbReference type="PROSITE" id="PS51722">
    <property type="entry name" value="G_TR_2"/>
    <property type="match status" value="1"/>
</dbReference>
<dbReference type="SUPFAM" id="SSF54980">
    <property type="entry name" value="EF-G C-terminal domain-like"/>
    <property type="match status" value="2"/>
</dbReference>
<dbReference type="InterPro" id="IPR000640">
    <property type="entry name" value="EFG_V-like"/>
</dbReference>
<dbReference type="InterPro" id="IPR005225">
    <property type="entry name" value="Small_GTP-bd"/>
</dbReference>
<reference evidence="2" key="1">
    <citation type="submission" date="2018-06" db="EMBL/GenBank/DDBJ databases">
        <authorList>
            <person name="Zhirakovskaya E."/>
        </authorList>
    </citation>
    <scope>NUCLEOTIDE SEQUENCE</scope>
</reference>
<evidence type="ECO:0000259" key="1">
    <source>
        <dbReference type="PROSITE" id="PS51722"/>
    </source>
</evidence>
<sequence>METRNDIRNICVIAHVDHGKTTLVDTLFRQAGTFRQNEKIEERVMDANDLEKERGITIFSKNAAVTWNGVKINIVDTPGHADFGGEVQRIMKMVDGALLLVDAVEGVMPQTKYVLKNALEIGLAPVVVINKIDRPDARPGWVLDQVFDLFVALGADDKQLDFHTVYASAKAGIATMDMDVPGESMAPLLDTVVNDVDAPVVSLEDPFRMLITSVEYDNYLGRMAVGKIDRGVVNAGDMIARIDREGDITFTKIQKIFTFEGLNRKDVEIASAGDIIVLAAGFKDLDIGETLSDREFPDPLPTIEIDKPTISMNFSINTSVFAGQSGDKVTGRHIDDRLQNELRSNVALKVERAESGDAFKVSGRGELHLSILIETMRREGYELSVSRPQIITRQENGVTMEPEEFVIVDVDEVHSGKVIEKFGSRKGELKNMANMEKGRVRIEFTIPARGLIGMHTELLTETSGSAVINHSFHRFIPWTGPIEGRRTGSLVSQDNGMATAYAIDKLADRGDFFIKPGDKVYEGQVVGEYNKGSDLVVKVTKGKKLTNVRAASSDDTVRLIPARIMSLEQCLEYLSDDELAEITPSAIRIRKKFLSEELRKKNRRKAEVA</sequence>
<protein>
    <submittedName>
        <fullName evidence="2">GTP-binding protein TypA/BipA</fullName>
    </submittedName>
</protein>
<dbReference type="EMBL" id="UOGE01000016">
    <property type="protein sequence ID" value="VAX16816.1"/>
    <property type="molecule type" value="Genomic_DNA"/>
</dbReference>
<name>A0A3B1BEY3_9ZZZZ</name>
<dbReference type="Gene3D" id="3.30.70.870">
    <property type="entry name" value="Elongation Factor G (Translational Gtpase), domain 3"/>
    <property type="match status" value="1"/>
</dbReference>
<dbReference type="InterPro" id="IPR009000">
    <property type="entry name" value="Transl_B-barrel_sf"/>
</dbReference>
<dbReference type="InterPro" id="IPR027417">
    <property type="entry name" value="P-loop_NTPase"/>
</dbReference>
<dbReference type="InterPro" id="IPR047042">
    <property type="entry name" value="BipA_II"/>
</dbReference>
<dbReference type="NCBIfam" id="TIGR01394">
    <property type="entry name" value="TypA_BipA"/>
    <property type="match status" value="1"/>
</dbReference>
<dbReference type="Gene3D" id="2.40.30.10">
    <property type="entry name" value="Translation factors"/>
    <property type="match status" value="1"/>
</dbReference>
<dbReference type="GO" id="GO:0005829">
    <property type="term" value="C:cytosol"/>
    <property type="evidence" value="ECO:0007669"/>
    <property type="project" value="TreeGrafter"/>
</dbReference>
<dbReference type="InterPro" id="IPR000795">
    <property type="entry name" value="T_Tr_GTP-bd_dom"/>
</dbReference>
<dbReference type="Gene3D" id="3.40.50.300">
    <property type="entry name" value="P-loop containing nucleotide triphosphate hydrolases"/>
    <property type="match status" value="1"/>
</dbReference>
<dbReference type="InterPro" id="IPR047041">
    <property type="entry name" value="BipA_GTP-bd_dom"/>
</dbReference>
<dbReference type="GO" id="GO:0003924">
    <property type="term" value="F:GTPase activity"/>
    <property type="evidence" value="ECO:0007669"/>
    <property type="project" value="InterPro"/>
</dbReference>
<feature type="domain" description="Tr-type G" evidence="1">
    <location>
        <begin position="5"/>
        <end position="200"/>
    </location>
</feature>
<dbReference type="Gene3D" id="2.40.50.250">
    <property type="entry name" value="bipa protein"/>
    <property type="match status" value="1"/>
</dbReference>
<dbReference type="CDD" id="cd01891">
    <property type="entry name" value="TypA_BipA"/>
    <property type="match status" value="1"/>
</dbReference>
<dbReference type="InterPro" id="IPR048876">
    <property type="entry name" value="BipA_C"/>
</dbReference>
<evidence type="ECO:0000313" key="2">
    <source>
        <dbReference type="EMBL" id="VAX16816.1"/>
    </source>
</evidence>
<dbReference type="InterPro" id="IPR035647">
    <property type="entry name" value="EFG_III/V"/>
</dbReference>
<dbReference type="AlphaFoldDB" id="A0A3B1BEY3"/>
<dbReference type="PROSITE" id="PS00301">
    <property type="entry name" value="G_TR_1"/>
    <property type="match status" value="1"/>
</dbReference>
<dbReference type="PANTHER" id="PTHR42908:SF8">
    <property type="entry name" value="TR-TYPE G DOMAIN-CONTAINING PROTEIN"/>
    <property type="match status" value="1"/>
</dbReference>
<dbReference type="CDD" id="cd03691">
    <property type="entry name" value="BipA_TypA_II"/>
    <property type="match status" value="1"/>
</dbReference>
<gene>
    <name evidence="2" type="ORF">MNBD_NITROSPINAE02-951</name>
</gene>
<dbReference type="SUPFAM" id="SSF52540">
    <property type="entry name" value="P-loop containing nucleoside triphosphate hydrolases"/>
    <property type="match status" value="1"/>
</dbReference>
<dbReference type="HAMAP" id="MF_00849">
    <property type="entry name" value="BipA"/>
    <property type="match status" value="1"/>
</dbReference>
<dbReference type="FunFam" id="3.30.70.870:FF:000003">
    <property type="entry name" value="GTP-binding protein TypA"/>
    <property type="match status" value="1"/>
</dbReference>
<dbReference type="SUPFAM" id="SSF50447">
    <property type="entry name" value="Translation proteins"/>
    <property type="match status" value="1"/>
</dbReference>
<dbReference type="CDD" id="cd16263">
    <property type="entry name" value="BipA_III"/>
    <property type="match status" value="1"/>
</dbReference>
<dbReference type="PRINTS" id="PR00315">
    <property type="entry name" value="ELONGATNFCT"/>
</dbReference>
<dbReference type="CDD" id="cd03710">
    <property type="entry name" value="BipA_TypA_C"/>
    <property type="match status" value="1"/>
</dbReference>
<dbReference type="FunFam" id="3.40.50.300:FF:000055">
    <property type="entry name" value="GTP-binding protein TypA"/>
    <property type="match status" value="1"/>
</dbReference>
<dbReference type="GO" id="GO:1990904">
    <property type="term" value="C:ribonucleoprotein complex"/>
    <property type="evidence" value="ECO:0007669"/>
    <property type="project" value="TreeGrafter"/>
</dbReference>
<dbReference type="PANTHER" id="PTHR42908">
    <property type="entry name" value="TRANSLATION ELONGATION FACTOR-RELATED"/>
    <property type="match status" value="1"/>
</dbReference>
<dbReference type="InterPro" id="IPR006298">
    <property type="entry name" value="BipA"/>
</dbReference>
<dbReference type="FunFam" id="2.40.50.250:FF:000001">
    <property type="entry name" value="GTP-binding protein TypA"/>
    <property type="match status" value="1"/>
</dbReference>
<dbReference type="NCBIfam" id="TIGR00231">
    <property type="entry name" value="small_GTP"/>
    <property type="match status" value="1"/>
</dbReference>
<dbReference type="FunFam" id="3.30.70.240:FF:000002">
    <property type="entry name" value="GTP-binding protein TypA"/>
    <property type="match status" value="1"/>
</dbReference>
<dbReference type="Pfam" id="PF21018">
    <property type="entry name" value="BipA_C"/>
    <property type="match status" value="1"/>
</dbReference>
<dbReference type="InterPro" id="IPR047043">
    <property type="entry name" value="BipA_III"/>
</dbReference>
<dbReference type="InterPro" id="IPR042116">
    <property type="entry name" value="TypA/BipA_C"/>
</dbReference>
<dbReference type="InterPro" id="IPR031157">
    <property type="entry name" value="G_TR_CS"/>
</dbReference>
<accession>A0A3B1BEY3</accession>